<evidence type="ECO:0000313" key="1">
    <source>
        <dbReference type="EMBL" id="OAQ76962.1"/>
    </source>
</evidence>
<comment type="caution">
    <text evidence="1">The sequence shown here is derived from an EMBL/GenBank/DDBJ whole genome shotgun (WGS) entry which is preliminary data.</text>
</comment>
<sequence>MLDAAPGSASPLTDIRSLLLDLAKIRLSNHRPRRALHLSVTSNSSGKIRASQRQDYFQVPLQLPLDSIERTAQR</sequence>
<accession>A0A179GGL0</accession>
<proteinExistence type="predicted"/>
<name>A0A179GGL0_PURLI</name>
<dbReference type="AlphaFoldDB" id="A0A179GGL0"/>
<dbReference type="EMBL" id="LSBH01000006">
    <property type="protein sequence ID" value="OAQ76962.1"/>
    <property type="molecule type" value="Genomic_DNA"/>
</dbReference>
<reference evidence="1 2" key="1">
    <citation type="submission" date="2016-01" db="EMBL/GenBank/DDBJ databases">
        <title>Biosynthesis of antibiotic leucinostatins and their inhibition on Phytophthora in bio-control Purpureocillium lilacinum.</title>
        <authorList>
            <person name="Wang G."/>
            <person name="Liu Z."/>
            <person name="Lin R."/>
            <person name="Li E."/>
            <person name="Mao Z."/>
            <person name="Ling J."/>
            <person name="Yin W."/>
            <person name="Xie B."/>
        </authorList>
    </citation>
    <scope>NUCLEOTIDE SEQUENCE [LARGE SCALE GENOMIC DNA]</scope>
    <source>
        <strain evidence="1">PLBJ-1</strain>
    </source>
</reference>
<organism evidence="1 2">
    <name type="scientific">Purpureocillium lilacinum</name>
    <name type="common">Paecilomyces lilacinus</name>
    <dbReference type="NCBI Taxonomy" id="33203"/>
    <lineage>
        <taxon>Eukaryota</taxon>
        <taxon>Fungi</taxon>
        <taxon>Dikarya</taxon>
        <taxon>Ascomycota</taxon>
        <taxon>Pezizomycotina</taxon>
        <taxon>Sordariomycetes</taxon>
        <taxon>Hypocreomycetidae</taxon>
        <taxon>Hypocreales</taxon>
        <taxon>Ophiocordycipitaceae</taxon>
        <taxon>Purpureocillium</taxon>
    </lineage>
</organism>
<evidence type="ECO:0000313" key="2">
    <source>
        <dbReference type="Proteomes" id="UP000078240"/>
    </source>
</evidence>
<protein>
    <submittedName>
        <fullName evidence="1">Uncharacterized protein</fullName>
    </submittedName>
</protein>
<gene>
    <name evidence="1" type="ORF">VFPBJ_07434</name>
</gene>
<dbReference type="Proteomes" id="UP000078240">
    <property type="component" value="Unassembled WGS sequence"/>
</dbReference>